<dbReference type="AlphaFoldDB" id="A0A1H7QIY9"/>
<dbReference type="EMBL" id="FOBF01000005">
    <property type="protein sequence ID" value="SEL48071.1"/>
    <property type="molecule type" value="Genomic_DNA"/>
</dbReference>
<keyword evidence="8" id="KW-1185">Reference proteome</keyword>
<dbReference type="PANTHER" id="PTHR43046:SF12">
    <property type="entry name" value="GDP-MANNOSE MANNOSYL HYDROLASE"/>
    <property type="match status" value="1"/>
</dbReference>
<evidence type="ECO:0000256" key="2">
    <source>
        <dbReference type="ARBA" id="ARBA00005582"/>
    </source>
</evidence>
<dbReference type="InterPro" id="IPR000086">
    <property type="entry name" value="NUDIX_hydrolase_dom"/>
</dbReference>
<evidence type="ECO:0000256" key="4">
    <source>
        <dbReference type="ARBA" id="ARBA00022842"/>
    </source>
</evidence>
<name>A0A1H7QIY9_9ACTN</name>
<dbReference type="Gene3D" id="3.90.79.10">
    <property type="entry name" value="Nucleoside Triphosphate Pyrophosphohydrolase"/>
    <property type="match status" value="1"/>
</dbReference>
<evidence type="ECO:0000313" key="7">
    <source>
        <dbReference type="EMBL" id="SEL48071.1"/>
    </source>
</evidence>
<proteinExistence type="inferred from homology"/>
<evidence type="ECO:0000313" key="8">
    <source>
        <dbReference type="Proteomes" id="UP000198953"/>
    </source>
</evidence>
<sequence>MDDFWATVNRVITGAAAYITDERGRALLVKPNYRDHWAFPGGIIDAGEHPAQACAREVAEEVGLDLEVGRLLTVSWVHDLKATPYPVVHFLFDCGEIPSDTAITLQVEELDGYGFHTLDEAAVLLPAHAHRRLLAAAAARESGGMAYLPPADLPPAQHGLVGQEG</sequence>
<evidence type="ECO:0000256" key="3">
    <source>
        <dbReference type="ARBA" id="ARBA00022801"/>
    </source>
</evidence>
<dbReference type="Proteomes" id="UP000198953">
    <property type="component" value="Unassembled WGS sequence"/>
</dbReference>
<dbReference type="GO" id="GO:0016787">
    <property type="term" value="F:hydrolase activity"/>
    <property type="evidence" value="ECO:0007669"/>
    <property type="project" value="UniProtKB-KW"/>
</dbReference>
<comment type="similarity">
    <text evidence="2 5">Belongs to the Nudix hydrolase family.</text>
</comment>
<dbReference type="InterPro" id="IPR020476">
    <property type="entry name" value="Nudix_hydrolase"/>
</dbReference>
<dbReference type="PROSITE" id="PS00893">
    <property type="entry name" value="NUDIX_BOX"/>
    <property type="match status" value="1"/>
</dbReference>
<dbReference type="PANTHER" id="PTHR43046">
    <property type="entry name" value="GDP-MANNOSE MANNOSYL HYDROLASE"/>
    <property type="match status" value="1"/>
</dbReference>
<dbReference type="CDD" id="cd18876">
    <property type="entry name" value="NUDIX_Hydrolase"/>
    <property type="match status" value="1"/>
</dbReference>
<dbReference type="InterPro" id="IPR020084">
    <property type="entry name" value="NUDIX_hydrolase_CS"/>
</dbReference>
<dbReference type="RefSeq" id="WP_091100406.1">
    <property type="nucleotide sequence ID" value="NZ_FOBF01000005.1"/>
</dbReference>
<keyword evidence="4" id="KW-0460">Magnesium</keyword>
<feature type="domain" description="Nudix hydrolase" evidence="6">
    <location>
        <begin position="8"/>
        <end position="138"/>
    </location>
</feature>
<gene>
    <name evidence="7" type="ORF">SAMN05660976_02575</name>
</gene>
<dbReference type="OrthoDB" id="4247482at2"/>
<dbReference type="SUPFAM" id="SSF55811">
    <property type="entry name" value="Nudix"/>
    <property type="match status" value="1"/>
</dbReference>
<comment type="cofactor">
    <cofactor evidence="1">
        <name>Mg(2+)</name>
        <dbReference type="ChEBI" id="CHEBI:18420"/>
    </cofactor>
</comment>
<protein>
    <submittedName>
        <fullName evidence="7">ADP-ribose pyrophosphatase YjhB, NUDIX family</fullName>
    </submittedName>
</protein>
<organism evidence="7 8">
    <name type="scientific">Nonomuraea pusilla</name>
    <dbReference type="NCBI Taxonomy" id="46177"/>
    <lineage>
        <taxon>Bacteria</taxon>
        <taxon>Bacillati</taxon>
        <taxon>Actinomycetota</taxon>
        <taxon>Actinomycetes</taxon>
        <taxon>Streptosporangiales</taxon>
        <taxon>Streptosporangiaceae</taxon>
        <taxon>Nonomuraea</taxon>
    </lineage>
</organism>
<dbReference type="Pfam" id="PF00293">
    <property type="entry name" value="NUDIX"/>
    <property type="match status" value="1"/>
</dbReference>
<dbReference type="PROSITE" id="PS51462">
    <property type="entry name" value="NUDIX"/>
    <property type="match status" value="1"/>
</dbReference>
<keyword evidence="3 5" id="KW-0378">Hydrolase</keyword>
<evidence type="ECO:0000256" key="5">
    <source>
        <dbReference type="RuleBase" id="RU003476"/>
    </source>
</evidence>
<evidence type="ECO:0000256" key="1">
    <source>
        <dbReference type="ARBA" id="ARBA00001946"/>
    </source>
</evidence>
<dbReference type="PRINTS" id="PR00502">
    <property type="entry name" value="NUDIXFAMILY"/>
</dbReference>
<dbReference type="STRING" id="46177.SAMN05660976_02575"/>
<reference evidence="7 8" key="1">
    <citation type="submission" date="2016-10" db="EMBL/GenBank/DDBJ databases">
        <authorList>
            <person name="de Groot N.N."/>
        </authorList>
    </citation>
    <scope>NUCLEOTIDE SEQUENCE [LARGE SCALE GENOMIC DNA]</scope>
    <source>
        <strain evidence="7 8">DSM 43357</strain>
    </source>
</reference>
<accession>A0A1H7QIY9</accession>
<evidence type="ECO:0000259" key="6">
    <source>
        <dbReference type="PROSITE" id="PS51462"/>
    </source>
</evidence>
<dbReference type="InterPro" id="IPR015797">
    <property type="entry name" value="NUDIX_hydrolase-like_dom_sf"/>
</dbReference>